<evidence type="ECO:0000256" key="13">
    <source>
        <dbReference type="ARBA" id="ARBA00032493"/>
    </source>
</evidence>
<accession>A0A7W9YI36</accession>
<dbReference type="GO" id="GO:0047091">
    <property type="term" value="F:L-lysine 6-monooxygenase (NADPH) activity"/>
    <property type="evidence" value="ECO:0007669"/>
    <property type="project" value="UniProtKB-EC"/>
</dbReference>
<sequence length="524" mass="57125">MSLAIPDDGVPFYDLIGIGFGPSNLALAIAVTEHNGDADARVGERVESSALNGRRPGWVGGGVSEEPERAGSTDARVGERVESSALNGRGPGWVGGGVSEEPECANSRSGDALTSLFLERQPRFGWHRGMLIDDATMQVSFLKDLVTLRNPTSEFSFLNYLHSADRLVDFINHKNLFPLRVEFHDYLEWAAAKLSHLVSYSHDVRTVRPVTVDGVVEYFDVVAVPAGAASPEPAETVYRARNVVFGTGLRPSLPEGVTVSERVWHNRDLVPNVDRLAADGAEDPKRFVVVGAGQSAAEATAYLHRRFPSAEVYSVFSRYGYSPADDSPFANRIFDPDAVDDFYRAPAETKQRMMEYHGNTNYSVVDIELIDDLYRRSYQEKVLGRQRLHMLNLTRVTGITETADGVRATTESTSTGRTEVLDADIAVFATGYRPASPIGLLGELARECLRDAEGRLRVDRDYRVATTRAVGGGLYLQGGTEHTHGITSSLLSNVSVRSAEILRSVTARTPAALPRQPEVLGASG</sequence>
<evidence type="ECO:0000256" key="16">
    <source>
        <dbReference type="SAM" id="MobiDB-lite"/>
    </source>
</evidence>
<keyword evidence="7" id="KW-0274">FAD</keyword>
<dbReference type="InterPro" id="IPR036188">
    <property type="entry name" value="FAD/NAD-bd_sf"/>
</dbReference>
<feature type="region of interest" description="Disordered" evidence="16">
    <location>
        <begin position="53"/>
        <end position="74"/>
    </location>
</feature>
<evidence type="ECO:0000256" key="2">
    <source>
        <dbReference type="ARBA" id="ARBA00004924"/>
    </source>
</evidence>
<comment type="catalytic activity">
    <reaction evidence="15">
        <text>L-lysine + NADPH + O2 = N(6)-hydroxy-L-lysine + NADP(+) + H2O</text>
        <dbReference type="Rhea" id="RHEA:23228"/>
        <dbReference type="ChEBI" id="CHEBI:15377"/>
        <dbReference type="ChEBI" id="CHEBI:15379"/>
        <dbReference type="ChEBI" id="CHEBI:32551"/>
        <dbReference type="ChEBI" id="CHEBI:57783"/>
        <dbReference type="ChEBI" id="CHEBI:57820"/>
        <dbReference type="ChEBI" id="CHEBI:58349"/>
        <dbReference type="EC" id="1.14.13.59"/>
    </reaction>
</comment>
<protein>
    <recommendedName>
        <fullName evidence="5">L-lysine N6-monooxygenase MbtG</fullName>
        <ecNumber evidence="4">1.14.13.59</ecNumber>
    </recommendedName>
    <alternativeName>
        <fullName evidence="14">Lysine 6-N-hydroxylase</fullName>
    </alternativeName>
    <alternativeName>
        <fullName evidence="13">Lysine N6-hydroxylase</fullName>
    </alternativeName>
    <alternativeName>
        <fullName evidence="11">Lysine-N-oxygenase</fullName>
    </alternativeName>
    <alternativeName>
        <fullName evidence="12">Mycobactin synthase protein G</fullName>
    </alternativeName>
</protein>
<dbReference type="SUPFAM" id="SSF51905">
    <property type="entry name" value="FAD/NAD(P)-binding domain"/>
    <property type="match status" value="2"/>
</dbReference>
<evidence type="ECO:0000256" key="8">
    <source>
        <dbReference type="ARBA" id="ARBA00022857"/>
    </source>
</evidence>
<dbReference type="InterPro" id="IPR025700">
    <property type="entry name" value="Lys/Orn_oxygenase"/>
</dbReference>
<dbReference type="EC" id="1.14.13.59" evidence="4"/>
<evidence type="ECO:0000256" key="15">
    <source>
        <dbReference type="ARBA" id="ARBA00048407"/>
    </source>
</evidence>
<dbReference type="Proteomes" id="UP000546642">
    <property type="component" value="Unassembled WGS sequence"/>
</dbReference>
<comment type="cofactor">
    <cofactor evidence="1">
        <name>FAD</name>
        <dbReference type="ChEBI" id="CHEBI:57692"/>
    </cofactor>
</comment>
<keyword evidence="8" id="KW-0521">NADP</keyword>
<evidence type="ECO:0000313" key="18">
    <source>
        <dbReference type="Proteomes" id="UP000546642"/>
    </source>
</evidence>
<evidence type="ECO:0000256" key="5">
    <source>
        <dbReference type="ARBA" id="ARBA00016406"/>
    </source>
</evidence>
<evidence type="ECO:0000256" key="12">
    <source>
        <dbReference type="ARBA" id="ARBA00031158"/>
    </source>
</evidence>
<dbReference type="AlphaFoldDB" id="A0A7W9YI36"/>
<organism evidence="17 18">
    <name type="scientific">Nocardiopsis mwathae</name>
    <dbReference type="NCBI Taxonomy" id="1472723"/>
    <lineage>
        <taxon>Bacteria</taxon>
        <taxon>Bacillati</taxon>
        <taxon>Actinomycetota</taxon>
        <taxon>Actinomycetes</taxon>
        <taxon>Streptosporangiales</taxon>
        <taxon>Nocardiopsidaceae</taxon>
        <taxon>Nocardiopsis</taxon>
    </lineage>
</organism>
<keyword evidence="9 17" id="KW-0560">Oxidoreductase</keyword>
<dbReference type="Gene3D" id="3.50.50.60">
    <property type="entry name" value="FAD/NAD(P)-binding domain"/>
    <property type="match status" value="1"/>
</dbReference>
<comment type="caution">
    <text evidence="17">The sequence shown here is derived from an EMBL/GenBank/DDBJ whole genome shotgun (WGS) entry which is preliminary data.</text>
</comment>
<evidence type="ECO:0000256" key="9">
    <source>
        <dbReference type="ARBA" id="ARBA00023002"/>
    </source>
</evidence>
<evidence type="ECO:0000256" key="14">
    <source>
        <dbReference type="ARBA" id="ARBA00032738"/>
    </source>
</evidence>
<evidence type="ECO:0000256" key="1">
    <source>
        <dbReference type="ARBA" id="ARBA00001974"/>
    </source>
</evidence>
<keyword evidence="10" id="KW-0503">Monooxygenase</keyword>
<evidence type="ECO:0000256" key="4">
    <source>
        <dbReference type="ARBA" id="ARBA00013076"/>
    </source>
</evidence>
<evidence type="ECO:0000313" key="17">
    <source>
        <dbReference type="EMBL" id="MBB6171886.1"/>
    </source>
</evidence>
<evidence type="ECO:0000256" key="6">
    <source>
        <dbReference type="ARBA" id="ARBA00022630"/>
    </source>
</evidence>
<keyword evidence="18" id="KW-1185">Reference proteome</keyword>
<comment type="pathway">
    <text evidence="2">Siderophore biosynthesis.</text>
</comment>
<comment type="similarity">
    <text evidence="3">Belongs to the lysine N(6)-hydroxylase/L-ornithine N(5)-oxygenase family.</text>
</comment>
<proteinExistence type="inferred from homology"/>
<dbReference type="PANTHER" id="PTHR42802:SF1">
    <property type="entry name" value="L-ORNITHINE N(5)-MONOOXYGENASE"/>
    <property type="match status" value="1"/>
</dbReference>
<dbReference type="Pfam" id="PF13434">
    <property type="entry name" value="Lys_Orn_oxgnase"/>
    <property type="match status" value="2"/>
</dbReference>
<evidence type="ECO:0000256" key="11">
    <source>
        <dbReference type="ARBA" id="ARBA00029939"/>
    </source>
</evidence>
<dbReference type="PANTHER" id="PTHR42802">
    <property type="entry name" value="MONOOXYGENASE"/>
    <property type="match status" value="1"/>
</dbReference>
<dbReference type="RefSeq" id="WP_246421675.1">
    <property type="nucleotide sequence ID" value="NZ_JACHDS010000001.1"/>
</dbReference>
<evidence type="ECO:0000256" key="3">
    <source>
        <dbReference type="ARBA" id="ARBA00007588"/>
    </source>
</evidence>
<name>A0A7W9YI36_9ACTN</name>
<evidence type="ECO:0000256" key="7">
    <source>
        <dbReference type="ARBA" id="ARBA00022827"/>
    </source>
</evidence>
<evidence type="ECO:0000256" key="10">
    <source>
        <dbReference type="ARBA" id="ARBA00023033"/>
    </source>
</evidence>
<keyword evidence="6" id="KW-0285">Flavoprotein</keyword>
<reference evidence="17 18" key="1">
    <citation type="submission" date="2020-08" db="EMBL/GenBank/DDBJ databases">
        <title>Sequencing the genomes of 1000 actinobacteria strains.</title>
        <authorList>
            <person name="Klenk H.-P."/>
        </authorList>
    </citation>
    <scope>NUCLEOTIDE SEQUENCE [LARGE SCALE GENOMIC DNA]</scope>
    <source>
        <strain evidence="17 18">DSM 46659</strain>
    </source>
</reference>
<gene>
    <name evidence="17" type="ORF">HNR23_001946</name>
</gene>
<dbReference type="EMBL" id="JACHDS010000001">
    <property type="protein sequence ID" value="MBB6171886.1"/>
    <property type="molecule type" value="Genomic_DNA"/>
</dbReference>